<gene>
    <name evidence="2" type="ORF">PYCCODRAFT_1472828</name>
</gene>
<feature type="compositionally biased region" description="Polar residues" evidence="1">
    <location>
        <begin position="287"/>
        <end position="305"/>
    </location>
</feature>
<feature type="compositionally biased region" description="Polar residues" evidence="1">
    <location>
        <begin position="410"/>
        <end position="419"/>
    </location>
</feature>
<feature type="region of interest" description="Disordered" evidence="1">
    <location>
        <begin position="410"/>
        <end position="444"/>
    </location>
</feature>
<dbReference type="OrthoDB" id="2757637at2759"/>
<dbReference type="Proteomes" id="UP000193067">
    <property type="component" value="Unassembled WGS sequence"/>
</dbReference>
<feature type="compositionally biased region" description="Polar residues" evidence="1">
    <location>
        <begin position="507"/>
        <end position="518"/>
    </location>
</feature>
<evidence type="ECO:0000313" key="3">
    <source>
        <dbReference type="Proteomes" id="UP000193067"/>
    </source>
</evidence>
<accession>A0A1Y2I4X6</accession>
<organism evidence="2 3">
    <name type="scientific">Trametes coccinea (strain BRFM310)</name>
    <name type="common">Pycnoporus coccineus</name>
    <dbReference type="NCBI Taxonomy" id="1353009"/>
    <lineage>
        <taxon>Eukaryota</taxon>
        <taxon>Fungi</taxon>
        <taxon>Dikarya</taxon>
        <taxon>Basidiomycota</taxon>
        <taxon>Agaricomycotina</taxon>
        <taxon>Agaricomycetes</taxon>
        <taxon>Polyporales</taxon>
        <taxon>Polyporaceae</taxon>
        <taxon>Trametes</taxon>
    </lineage>
</organism>
<name>A0A1Y2I4X6_TRAC3</name>
<evidence type="ECO:0000256" key="1">
    <source>
        <dbReference type="SAM" id="MobiDB-lite"/>
    </source>
</evidence>
<feature type="region of interest" description="Disordered" evidence="1">
    <location>
        <begin position="465"/>
        <end position="597"/>
    </location>
</feature>
<sequence length="597" mass="65182">MVLLEEIDQSEDGRRLREAALKRTTGWFGEAVRHYVQRYLEKYQNYCFEKETENEFLARQKRMPNAKLTPFEAETEDDRQVRVRKIRKRIESYVKMHSPNNIRKKQNPPSASSLNAALSLLPTAKVSVTTGFQEFKKSDHAGKPPVPIAENGKADFAAYNVACKDAYDQLPERELFEQRARERNQERSAAPSLPREEKVKAFPQWFGEICNTIGIEIGWIGWFPIGGLDENGEIKAIFPSVGGLHGVSFEEWLAKKIGWSVRRLRNEFDNFLQDVFDPPAVIAPSLGVNTSTADNESHFTSSSASAMPDPRSPTSPPASETISDASAEVYNDHEAVSSSAFDKAYAGSLPVHPHSTASRLPPTVSSAEPDPLRAELSTSTVPQNHTGVEGLAMLADVVCAEERLTTNVNTPNAQLSVATQEDETMEGQHASSNASPRVAPSRPGVQETIAQGSFLNNAQAALASRVTPVASSKSSRNDKPSRPGKGAKAPGSTVPHSKPETMPSGDEPSTLTPPQRQLSSRRRVPTARAQNRSPDMNAAKYAKRPAIQGTTGGEDSACSAVPTLPSETSNDEAHGAESLPRKRQAPEGGQGSRKRRR</sequence>
<feature type="compositionally biased region" description="Polar residues" evidence="1">
    <location>
        <begin position="355"/>
        <end position="366"/>
    </location>
</feature>
<dbReference type="EMBL" id="KZ084242">
    <property type="protein sequence ID" value="OSC96185.1"/>
    <property type="molecule type" value="Genomic_DNA"/>
</dbReference>
<evidence type="ECO:0000313" key="2">
    <source>
        <dbReference type="EMBL" id="OSC96185.1"/>
    </source>
</evidence>
<proteinExistence type="predicted"/>
<keyword evidence="3" id="KW-1185">Reference proteome</keyword>
<feature type="region of interest" description="Disordered" evidence="1">
    <location>
        <begin position="352"/>
        <end position="384"/>
    </location>
</feature>
<reference evidence="2 3" key="1">
    <citation type="journal article" date="2015" name="Biotechnol. Biofuels">
        <title>Enhanced degradation of softwood versus hardwood by the white-rot fungus Pycnoporus coccineus.</title>
        <authorList>
            <person name="Couturier M."/>
            <person name="Navarro D."/>
            <person name="Chevret D."/>
            <person name="Henrissat B."/>
            <person name="Piumi F."/>
            <person name="Ruiz-Duenas F.J."/>
            <person name="Martinez A.T."/>
            <person name="Grigoriev I.V."/>
            <person name="Riley R."/>
            <person name="Lipzen A."/>
            <person name="Berrin J.G."/>
            <person name="Master E.R."/>
            <person name="Rosso M.N."/>
        </authorList>
    </citation>
    <scope>NUCLEOTIDE SEQUENCE [LARGE SCALE GENOMIC DNA]</scope>
    <source>
        <strain evidence="2 3">BRFM310</strain>
    </source>
</reference>
<protein>
    <submittedName>
        <fullName evidence="2">Uncharacterized protein</fullName>
    </submittedName>
</protein>
<feature type="region of interest" description="Disordered" evidence="1">
    <location>
        <begin position="287"/>
        <end position="322"/>
    </location>
</feature>
<dbReference type="AlphaFoldDB" id="A0A1Y2I4X6"/>